<protein>
    <recommendedName>
        <fullName evidence="5">Histone H2A</fullName>
    </recommendedName>
</protein>
<name>A0AAV6HUR8_9ERIC</name>
<keyword evidence="2" id="KW-0812">Transmembrane</keyword>
<gene>
    <name evidence="3" type="ORF">RHGRI_037403</name>
</gene>
<dbReference type="PANTHER" id="PTHR23430">
    <property type="entry name" value="HISTONE H2A"/>
    <property type="match status" value="1"/>
</dbReference>
<dbReference type="GO" id="GO:0030527">
    <property type="term" value="F:structural constituent of chromatin"/>
    <property type="evidence" value="ECO:0007669"/>
    <property type="project" value="InterPro"/>
</dbReference>
<dbReference type="Gene3D" id="1.10.20.10">
    <property type="entry name" value="Histone, subunit A"/>
    <property type="match status" value="1"/>
</dbReference>
<reference evidence="3 4" key="1">
    <citation type="submission" date="2020-08" db="EMBL/GenBank/DDBJ databases">
        <title>Plant Genome Project.</title>
        <authorList>
            <person name="Zhang R.-G."/>
        </authorList>
    </citation>
    <scope>NUCLEOTIDE SEQUENCE [LARGE SCALE GENOMIC DNA]</scope>
    <source>
        <strain evidence="3">WSP0</strain>
        <tissue evidence="3">Leaf</tissue>
    </source>
</reference>
<dbReference type="InterPro" id="IPR002119">
    <property type="entry name" value="Histone_H2A"/>
</dbReference>
<dbReference type="Proteomes" id="UP000823749">
    <property type="component" value="Chromosome 13"/>
</dbReference>
<evidence type="ECO:0000256" key="2">
    <source>
        <dbReference type="SAM" id="Phobius"/>
    </source>
</evidence>
<evidence type="ECO:0008006" key="5">
    <source>
        <dbReference type="Google" id="ProtNLM"/>
    </source>
</evidence>
<dbReference type="EMBL" id="JACTNZ010000013">
    <property type="protein sequence ID" value="KAG5516654.1"/>
    <property type="molecule type" value="Genomic_DNA"/>
</dbReference>
<dbReference type="AlphaFoldDB" id="A0AAV6HUR8"/>
<comment type="caution">
    <text evidence="3">The sequence shown here is derived from an EMBL/GenBank/DDBJ whole genome shotgun (WGS) entry which is preliminary data.</text>
</comment>
<keyword evidence="4" id="KW-1185">Reference proteome</keyword>
<dbReference type="GO" id="GO:0046982">
    <property type="term" value="F:protein heterodimerization activity"/>
    <property type="evidence" value="ECO:0007669"/>
    <property type="project" value="InterPro"/>
</dbReference>
<organism evidence="3 4">
    <name type="scientific">Rhododendron griersonianum</name>
    <dbReference type="NCBI Taxonomy" id="479676"/>
    <lineage>
        <taxon>Eukaryota</taxon>
        <taxon>Viridiplantae</taxon>
        <taxon>Streptophyta</taxon>
        <taxon>Embryophyta</taxon>
        <taxon>Tracheophyta</taxon>
        <taxon>Spermatophyta</taxon>
        <taxon>Magnoliopsida</taxon>
        <taxon>eudicotyledons</taxon>
        <taxon>Gunneridae</taxon>
        <taxon>Pentapetalae</taxon>
        <taxon>asterids</taxon>
        <taxon>Ericales</taxon>
        <taxon>Ericaceae</taxon>
        <taxon>Ericoideae</taxon>
        <taxon>Rhodoreae</taxon>
        <taxon>Rhododendron</taxon>
    </lineage>
</organism>
<evidence type="ECO:0000313" key="3">
    <source>
        <dbReference type="EMBL" id="KAG5516654.1"/>
    </source>
</evidence>
<keyword evidence="2" id="KW-0472">Membrane</keyword>
<keyword evidence="2" id="KW-1133">Transmembrane helix</keyword>
<dbReference type="SMART" id="SM00414">
    <property type="entry name" value="H2A"/>
    <property type="match status" value="1"/>
</dbReference>
<proteinExistence type="predicted"/>
<feature type="region of interest" description="Disordered" evidence="1">
    <location>
        <begin position="1"/>
        <end position="24"/>
    </location>
</feature>
<dbReference type="GO" id="GO:0003677">
    <property type="term" value="F:DNA binding"/>
    <property type="evidence" value="ECO:0007669"/>
    <property type="project" value="InterPro"/>
</dbReference>
<sequence length="162" mass="18581">MSSTAASKGGRSKPKASKSVARSSKAALQFPVDKSAHSLKANKYTEHVGTTPVYLSAILEYLAIEVTLDIMLCLVWYLKSFLKNSRGNKWREIERKMLEVGESRKNLGGIFQKMLFEKGKEHSIRHCIVERFELIWFSIFFFYLFWIGSECCVNLTVDRCLN</sequence>
<dbReference type="GO" id="GO:0000786">
    <property type="term" value="C:nucleosome"/>
    <property type="evidence" value="ECO:0007669"/>
    <property type="project" value="InterPro"/>
</dbReference>
<feature type="transmembrane region" description="Helical" evidence="2">
    <location>
        <begin position="128"/>
        <end position="146"/>
    </location>
</feature>
<dbReference type="InterPro" id="IPR009072">
    <property type="entry name" value="Histone-fold"/>
</dbReference>
<evidence type="ECO:0000256" key="1">
    <source>
        <dbReference type="SAM" id="MobiDB-lite"/>
    </source>
</evidence>
<feature type="transmembrane region" description="Helical" evidence="2">
    <location>
        <begin position="53"/>
        <end position="78"/>
    </location>
</feature>
<evidence type="ECO:0000313" key="4">
    <source>
        <dbReference type="Proteomes" id="UP000823749"/>
    </source>
</evidence>
<dbReference type="SUPFAM" id="SSF47113">
    <property type="entry name" value="Histone-fold"/>
    <property type="match status" value="1"/>
</dbReference>
<accession>A0AAV6HUR8</accession>